<accession>A0A821N1S6</accession>
<dbReference type="Proteomes" id="UP000663866">
    <property type="component" value="Unassembled WGS sequence"/>
</dbReference>
<evidence type="ECO:0000313" key="2">
    <source>
        <dbReference type="Proteomes" id="UP000663866"/>
    </source>
</evidence>
<evidence type="ECO:0000313" key="1">
    <source>
        <dbReference type="EMBL" id="CAF4778375.1"/>
    </source>
</evidence>
<keyword evidence="2" id="KW-1185">Reference proteome</keyword>
<feature type="non-terminal residue" evidence="1">
    <location>
        <position position="50"/>
    </location>
</feature>
<name>A0A821N1S6_9BILA</name>
<comment type="caution">
    <text evidence="1">The sequence shown here is derived from an EMBL/GenBank/DDBJ whole genome shotgun (WGS) entry which is preliminary data.</text>
</comment>
<sequence>MAKVYSSLGEYHTAMEHAEIAVQIAQEKLDENNPYIIGYRKLLEEIQNKF</sequence>
<dbReference type="AlphaFoldDB" id="A0A821N1S6"/>
<protein>
    <recommendedName>
        <fullName evidence="3">Tetratricopeptide repeat protein</fullName>
    </recommendedName>
</protein>
<proteinExistence type="predicted"/>
<organism evidence="1 2">
    <name type="scientific">Rotaria magnacalcarata</name>
    <dbReference type="NCBI Taxonomy" id="392030"/>
    <lineage>
        <taxon>Eukaryota</taxon>
        <taxon>Metazoa</taxon>
        <taxon>Spiralia</taxon>
        <taxon>Gnathifera</taxon>
        <taxon>Rotifera</taxon>
        <taxon>Eurotatoria</taxon>
        <taxon>Bdelloidea</taxon>
        <taxon>Philodinida</taxon>
        <taxon>Philodinidae</taxon>
        <taxon>Rotaria</taxon>
    </lineage>
</organism>
<evidence type="ECO:0008006" key="3">
    <source>
        <dbReference type="Google" id="ProtNLM"/>
    </source>
</evidence>
<reference evidence="1" key="1">
    <citation type="submission" date="2021-02" db="EMBL/GenBank/DDBJ databases">
        <authorList>
            <person name="Nowell W R."/>
        </authorList>
    </citation>
    <scope>NUCLEOTIDE SEQUENCE</scope>
</reference>
<gene>
    <name evidence="1" type="ORF">OVN521_LOCUS51092</name>
</gene>
<dbReference type="EMBL" id="CAJOBG010121068">
    <property type="protein sequence ID" value="CAF4778375.1"/>
    <property type="molecule type" value="Genomic_DNA"/>
</dbReference>